<evidence type="ECO:0000313" key="5">
    <source>
        <dbReference type="Proteomes" id="UP001516472"/>
    </source>
</evidence>
<evidence type="ECO:0000313" key="4">
    <source>
        <dbReference type="EMBL" id="MBE4752139.1"/>
    </source>
</evidence>
<dbReference type="PRINTS" id="PR00111">
    <property type="entry name" value="ABHYDROLASE"/>
</dbReference>
<accession>A0ABR9PWC0</accession>
<keyword evidence="1 4" id="KW-0378">Hydrolase</keyword>
<dbReference type="EMBL" id="JAAIYO010000011">
    <property type="protein sequence ID" value="MBE4752139.1"/>
    <property type="molecule type" value="Genomic_DNA"/>
</dbReference>
<organism evidence="4 5">
    <name type="scientific">Corallococcus soli</name>
    <dbReference type="NCBI Taxonomy" id="2710757"/>
    <lineage>
        <taxon>Bacteria</taxon>
        <taxon>Pseudomonadati</taxon>
        <taxon>Myxococcota</taxon>
        <taxon>Myxococcia</taxon>
        <taxon>Myxococcales</taxon>
        <taxon>Cystobacterineae</taxon>
        <taxon>Myxococcaceae</taxon>
        <taxon>Corallococcus</taxon>
    </lineage>
</organism>
<evidence type="ECO:0000256" key="1">
    <source>
        <dbReference type="ARBA" id="ARBA00022801"/>
    </source>
</evidence>
<reference evidence="4 5" key="1">
    <citation type="submission" date="2020-02" db="EMBL/GenBank/DDBJ databases">
        <authorList>
            <person name="Babadi Z.K."/>
            <person name="Risdian C."/>
            <person name="Ebrahimipour G.H."/>
            <person name="Wink J."/>
        </authorList>
    </citation>
    <scope>NUCLEOTIDE SEQUENCE [LARGE SCALE GENOMIC DNA]</scope>
    <source>
        <strain evidence="4 5">ZKHCc1 1396</strain>
    </source>
</reference>
<dbReference type="PANTHER" id="PTHR43798">
    <property type="entry name" value="MONOACYLGLYCEROL LIPASE"/>
    <property type="match status" value="1"/>
</dbReference>
<dbReference type="InterPro" id="IPR000073">
    <property type="entry name" value="AB_hydrolase_1"/>
</dbReference>
<dbReference type="SUPFAM" id="SSF53474">
    <property type="entry name" value="alpha/beta-Hydrolases"/>
    <property type="match status" value="1"/>
</dbReference>
<name>A0ABR9PWC0_9BACT</name>
<proteinExistence type="predicted"/>
<evidence type="ECO:0000256" key="2">
    <source>
        <dbReference type="SAM" id="MobiDB-lite"/>
    </source>
</evidence>
<dbReference type="InterPro" id="IPR050266">
    <property type="entry name" value="AB_hydrolase_sf"/>
</dbReference>
<dbReference type="InterPro" id="IPR029058">
    <property type="entry name" value="AB_hydrolase_fold"/>
</dbReference>
<evidence type="ECO:0000259" key="3">
    <source>
        <dbReference type="Pfam" id="PF12697"/>
    </source>
</evidence>
<dbReference type="GO" id="GO:0016787">
    <property type="term" value="F:hydrolase activity"/>
    <property type="evidence" value="ECO:0007669"/>
    <property type="project" value="UniProtKB-KW"/>
</dbReference>
<protein>
    <submittedName>
        <fullName evidence="4">Alpha/beta hydrolase</fullName>
    </submittedName>
</protein>
<feature type="region of interest" description="Disordered" evidence="2">
    <location>
        <begin position="1"/>
        <end position="23"/>
    </location>
</feature>
<feature type="domain" description="AB hydrolase-1" evidence="3">
    <location>
        <begin position="63"/>
        <end position="285"/>
    </location>
</feature>
<dbReference type="Proteomes" id="UP001516472">
    <property type="component" value="Unassembled WGS sequence"/>
</dbReference>
<dbReference type="Gene3D" id="3.40.50.1820">
    <property type="entry name" value="alpha/beta hydrolase"/>
    <property type="match status" value="1"/>
</dbReference>
<sequence length="296" mass="32370">MLDANAATPAAMAPRGRTPPLVPEVEDIQRGYDQLVCEERGIRGTQVRLFTFPHGSTDASRTVVCLPGLGASGRSFAPMEPLADAYRLLLWTPPLKTPATHTPLQWNLSVLNHPESRLPERFALLGSSYGSLLSIAYALEHPTRVKALVLVSPVASVRRVRRLALTLSTLVRAPRPLAYVFAPTVARVLGGPSLPPEGRAEIVREARRLSSLELLRRLRDILAADFLHRLGELRVPTLIIEGGRDLLVPPAAARDVAARVQGAELEFLPTASHLPYMSHPEAFNARVSDFLARHPD</sequence>
<keyword evidence="5" id="KW-1185">Reference proteome</keyword>
<dbReference type="RefSeq" id="WP_193429338.1">
    <property type="nucleotide sequence ID" value="NZ_CBCSIP010000044.1"/>
</dbReference>
<comment type="caution">
    <text evidence="4">The sequence shown here is derived from an EMBL/GenBank/DDBJ whole genome shotgun (WGS) entry which is preliminary data.</text>
</comment>
<dbReference type="Pfam" id="PF12697">
    <property type="entry name" value="Abhydrolase_6"/>
    <property type="match status" value="1"/>
</dbReference>
<feature type="compositionally biased region" description="Low complexity" evidence="2">
    <location>
        <begin position="1"/>
        <end position="19"/>
    </location>
</feature>
<dbReference type="PANTHER" id="PTHR43798:SF31">
    <property type="entry name" value="AB HYDROLASE SUPERFAMILY PROTEIN YCLE"/>
    <property type="match status" value="1"/>
</dbReference>
<gene>
    <name evidence="4" type="ORF">G4177_28650</name>
</gene>